<organism evidence="2 3">
    <name type="scientific">Rhizopus delemar</name>
    <dbReference type="NCBI Taxonomy" id="936053"/>
    <lineage>
        <taxon>Eukaryota</taxon>
        <taxon>Fungi</taxon>
        <taxon>Fungi incertae sedis</taxon>
        <taxon>Mucoromycota</taxon>
        <taxon>Mucoromycotina</taxon>
        <taxon>Mucoromycetes</taxon>
        <taxon>Mucorales</taxon>
        <taxon>Mucorineae</taxon>
        <taxon>Rhizopodaceae</taxon>
        <taxon>Rhizopus</taxon>
    </lineage>
</organism>
<keyword evidence="3" id="KW-1185">Reference proteome</keyword>
<sequence>MARATSRAPGGDSHRGRDLRQHRGILEPEGKAAAGPGTAGRLPPVLGRRTAGTAAAGALCRQPHRPGRRDRQEARVFQLALRGGLRRWRAGLADRQGRG</sequence>
<evidence type="ECO:0000313" key="3">
    <source>
        <dbReference type="Proteomes" id="UP000740926"/>
    </source>
</evidence>
<protein>
    <submittedName>
        <fullName evidence="2">Uncharacterized protein</fullName>
    </submittedName>
</protein>
<proteinExistence type="predicted"/>
<feature type="region of interest" description="Disordered" evidence="1">
    <location>
        <begin position="1"/>
        <end position="46"/>
    </location>
</feature>
<feature type="compositionally biased region" description="Basic and acidic residues" evidence="1">
    <location>
        <begin position="12"/>
        <end position="30"/>
    </location>
</feature>
<evidence type="ECO:0000313" key="2">
    <source>
        <dbReference type="EMBL" id="KAG1532374.1"/>
    </source>
</evidence>
<dbReference type="Proteomes" id="UP000740926">
    <property type="component" value="Unassembled WGS sequence"/>
</dbReference>
<comment type="caution">
    <text evidence="2">The sequence shown here is derived from an EMBL/GenBank/DDBJ whole genome shotgun (WGS) entry which is preliminary data.</text>
</comment>
<gene>
    <name evidence="2" type="ORF">G6F50_016239</name>
</gene>
<dbReference type="EMBL" id="JAANIU010009959">
    <property type="protein sequence ID" value="KAG1532374.1"/>
    <property type="molecule type" value="Genomic_DNA"/>
</dbReference>
<accession>A0A9P6XUT0</accession>
<name>A0A9P6XUT0_9FUNG</name>
<reference evidence="2 3" key="1">
    <citation type="journal article" date="2020" name="Microb. Genom.">
        <title>Genetic diversity of clinical and environmental Mucorales isolates obtained from an investigation of mucormycosis cases among solid organ transplant recipients.</title>
        <authorList>
            <person name="Nguyen M.H."/>
            <person name="Kaul D."/>
            <person name="Muto C."/>
            <person name="Cheng S.J."/>
            <person name="Richter R.A."/>
            <person name="Bruno V.M."/>
            <person name="Liu G."/>
            <person name="Beyhan S."/>
            <person name="Sundermann A.J."/>
            <person name="Mounaud S."/>
            <person name="Pasculle A.W."/>
            <person name="Nierman W.C."/>
            <person name="Driscoll E."/>
            <person name="Cumbie R."/>
            <person name="Clancy C.J."/>
            <person name="Dupont C.L."/>
        </authorList>
    </citation>
    <scope>NUCLEOTIDE SEQUENCE [LARGE SCALE GENOMIC DNA]</scope>
    <source>
        <strain evidence="2 3">GL24</strain>
    </source>
</reference>
<evidence type="ECO:0000256" key="1">
    <source>
        <dbReference type="SAM" id="MobiDB-lite"/>
    </source>
</evidence>
<dbReference type="AlphaFoldDB" id="A0A9P6XUT0"/>